<gene>
    <name evidence="2" type="ORF">HNR10_001158</name>
</gene>
<dbReference type="EMBL" id="JACCFS010000001">
    <property type="protein sequence ID" value="NYJ33277.1"/>
    <property type="molecule type" value="Genomic_DNA"/>
</dbReference>
<comment type="caution">
    <text evidence="2">The sequence shown here is derived from an EMBL/GenBank/DDBJ whole genome shotgun (WGS) entry which is preliminary data.</text>
</comment>
<evidence type="ECO:0000313" key="3">
    <source>
        <dbReference type="Proteomes" id="UP000572051"/>
    </source>
</evidence>
<evidence type="ECO:0000313" key="2">
    <source>
        <dbReference type="EMBL" id="NYJ33277.1"/>
    </source>
</evidence>
<protein>
    <recommendedName>
        <fullName evidence="1">DUF397 domain-containing protein</fullName>
    </recommendedName>
</protein>
<dbReference type="AlphaFoldDB" id="A0A7Z0EJI4"/>
<sequence>MRKTSADFGWRKSSYSSNQGGACVEVAADWWKSSYSGSKGGDCVEVAEGACHMHLRDSKNPGLGYFSFGASEWSAFLTSAGRG</sequence>
<feature type="domain" description="DUF397" evidence="1">
    <location>
        <begin position="28"/>
        <end position="80"/>
    </location>
</feature>
<evidence type="ECO:0000259" key="1">
    <source>
        <dbReference type="Pfam" id="PF04149"/>
    </source>
</evidence>
<organism evidence="2 3">
    <name type="scientific">Nocardiopsis aegyptia</name>
    <dbReference type="NCBI Taxonomy" id="220378"/>
    <lineage>
        <taxon>Bacteria</taxon>
        <taxon>Bacillati</taxon>
        <taxon>Actinomycetota</taxon>
        <taxon>Actinomycetes</taxon>
        <taxon>Streptosporangiales</taxon>
        <taxon>Nocardiopsidaceae</taxon>
        <taxon>Nocardiopsis</taxon>
    </lineage>
</organism>
<name>A0A7Z0EJI4_9ACTN</name>
<dbReference type="InterPro" id="IPR007278">
    <property type="entry name" value="DUF397"/>
</dbReference>
<accession>A0A7Z0EJI4</accession>
<dbReference type="Pfam" id="PF04149">
    <property type="entry name" value="DUF397"/>
    <property type="match status" value="1"/>
</dbReference>
<keyword evidence="3" id="KW-1185">Reference proteome</keyword>
<dbReference type="RefSeq" id="WP_179821408.1">
    <property type="nucleotide sequence ID" value="NZ_JACCFS010000001.1"/>
</dbReference>
<dbReference type="Proteomes" id="UP000572051">
    <property type="component" value="Unassembled WGS sequence"/>
</dbReference>
<proteinExistence type="predicted"/>
<reference evidence="2 3" key="1">
    <citation type="submission" date="2020-07" db="EMBL/GenBank/DDBJ databases">
        <title>Sequencing the genomes of 1000 actinobacteria strains.</title>
        <authorList>
            <person name="Klenk H.-P."/>
        </authorList>
    </citation>
    <scope>NUCLEOTIDE SEQUENCE [LARGE SCALE GENOMIC DNA]</scope>
    <source>
        <strain evidence="2 3">DSM 44442</strain>
    </source>
</reference>